<feature type="compositionally biased region" description="Basic and acidic residues" evidence="6">
    <location>
        <begin position="50"/>
        <end position="63"/>
    </location>
</feature>
<dbReference type="Gene3D" id="2.30.22.10">
    <property type="entry name" value="Head domain of nucleotide exchange factor GrpE"/>
    <property type="match status" value="1"/>
</dbReference>
<dbReference type="Gene3D" id="3.90.20.20">
    <property type="match status" value="1"/>
</dbReference>
<dbReference type="EMBL" id="HF545617">
    <property type="protein sequence ID" value="CCO06117.1"/>
    <property type="molecule type" value="Genomic_DNA"/>
</dbReference>
<evidence type="ECO:0000313" key="7">
    <source>
        <dbReference type="EMBL" id="CCO06117.1"/>
    </source>
</evidence>
<evidence type="ECO:0000256" key="2">
    <source>
        <dbReference type="ARBA" id="ARBA00023186"/>
    </source>
</evidence>
<evidence type="ECO:0000256" key="5">
    <source>
        <dbReference type="RuleBase" id="RU004478"/>
    </source>
</evidence>
<dbReference type="Pfam" id="PF01025">
    <property type="entry name" value="GrpE"/>
    <property type="match status" value="1"/>
</dbReference>
<dbReference type="SUPFAM" id="SSF51064">
    <property type="entry name" value="Head domain of nucleotide exchange factor GrpE"/>
    <property type="match status" value="1"/>
</dbReference>
<dbReference type="SUPFAM" id="SSF58014">
    <property type="entry name" value="Coiled-coil domain of nucleotide exchange factor GrpE"/>
    <property type="match status" value="1"/>
</dbReference>
<dbReference type="NCBIfam" id="NF010738">
    <property type="entry name" value="PRK14140.1"/>
    <property type="match status" value="1"/>
</dbReference>
<dbReference type="HAMAP" id="MF_01151">
    <property type="entry name" value="GrpE"/>
    <property type="match status" value="1"/>
</dbReference>
<accession>A0ABP1WLI1</accession>
<organism evidence="7 8">
    <name type="scientific">Ruminococcus bicirculans</name>
    <name type="common">ex Wegman et al. 2014</name>
    <dbReference type="NCBI Taxonomy" id="1160721"/>
    <lineage>
        <taxon>Bacteria</taxon>
        <taxon>Bacillati</taxon>
        <taxon>Bacillota</taxon>
        <taxon>Clostridia</taxon>
        <taxon>Eubacteriales</taxon>
        <taxon>Oscillospiraceae</taxon>
        <taxon>Ruminococcus</taxon>
    </lineage>
</organism>
<evidence type="ECO:0000256" key="1">
    <source>
        <dbReference type="ARBA" id="ARBA00009054"/>
    </source>
</evidence>
<evidence type="ECO:0000256" key="3">
    <source>
        <dbReference type="HAMAP-Rule" id="MF_01151"/>
    </source>
</evidence>
<keyword evidence="2 3" id="KW-0143">Chaperone</keyword>
<dbReference type="InterPro" id="IPR009012">
    <property type="entry name" value="GrpE_head"/>
</dbReference>
<feature type="compositionally biased region" description="Basic residues" evidence="6">
    <location>
        <begin position="1"/>
        <end position="14"/>
    </location>
</feature>
<sequence>MTKTNKKKGRRRKLSKETEKDTELEKEENTSAESEEVKEAADTAENATEDTEKKAEESETEKLKKELAEANDKYLRLMAEYDNFRKRSAKERLELTDTAKGNVINGFLPVFDNFERALGTETQDAVYKQGVEMIFNQFSDALKKLNVEVMELAGKEFDPNVATAVSTVDDPDLGENIVAQVLQNGYTIGGKVIRHAMVIVANP</sequence>
<comment type="function">
    <text evidence="3 4">Participates actively in the response to hyperosmotic and heat shock by preventing the aggregation of stress-denatured proteins, in association with DnaK and GrpE. It is the nucleotide exchange factor for DnaK and may function as a thermosensor. Unfolded proteins bind initially to DnaJ; upon interaction with the DnaJ-bound protein, DnaK hydrolyzes its bound ATP, resulting in the formation of a stable complex. GrpE releases ADP from DnaK; ATP binding to DnaK triggers the release of the substrate protein, thus completing the reaction cycle. Several rounds of ATP-dependent interactions between DnaJ, DnaK and GrpE are required for fully efficient folding.</text>
</comment>
<dbReference type="InterPro" id="IPR000740">
    <property type="entry name" value="GrpE"/>
</dbReference>
<keyword evidence="3" id="KW-0963">Cytoplasm</keyword>
<keyword evidence="3 4" id="KW-0346">Stress response</keyword>
<proteinExistence type="inferred from homology"/>
<evidence type="ECO:0000313" key="8">
    <source>
        <dbReference type="Proteomes" id="UP000027600"/>
    </source>
</evidence>
<dbReference type="Proteomes" id="UP000027600">
    <property type="component" value="Chromosome II"/>
</dbReference>
<dbReference type="InterPro" id="IPR013805">
    <property type="entry name" value="GrpE_CC"/>
</dbReference>
<name>A0ABP1WLI1_9FIRM</name>
<evidence type="ECO:0000256" key="4">
    <source>
        <dbReference type="RuleBase" id="RU000639"/>
    </source>
</evidence>
<feature type="compositionally biased region" description="Basic and acidic residues" evidence="6">
    <location>
        <begin position="15"/>
        <end position="41"/>
    </location>
</feature>
<feature type="region of interest" description="Disordered" evidence="6">
    <location>
        <begin position="1"/>
        <end position="63"/>
    </location>
</feature>
<comment type="similarity">
    <text evidence="1 3 5">Belongs to the GrpE family.</text>
</comment>
<dbReference type="PANTHER" id="PTHR21237:SF23">
    <property type="entry name" value="GRPE PROTEIN HOMOLOG, MITOCHONDRIAL"/>
    <property type="match status" value="1"/>
</dbReference>
<evidence type="ECO:0000256" key="6">
    <source>
        <dbReference type="SAM" id="MobiDB-lite"/>
    </source>
</evidence>
<protein>
    <recommendedName>
        <fullName evidence="3 4">Protein GrpE</fullName>
    </recommendedName>
    <alternativeName>
        <fullName evidence="3">HSP-70 cofactor</fullName>
    </alternativeName>
</protein>
<dbReference type="PROSITE" id="PS01071">
    <property type="entry name" value="GRPE"/>
    <property type="match status" value="1"/>
</dbReference>
<dbReference type="PANTHER" id="PTHR21237">
    <property type="entry name" value="GRPE PROTEIN"/>
    <property type="match status" value="1"/>
</dbReference>
<gene>
    <name evidence="3 7" type="primary">grpE</name>
    <name evidence="7" type="ORF">RBI_II00356</name>
</gene>
<comment type="subcellular location">
    <subcellularLocation>
        <location evidence="3">Cytoplasm</location>
    </subcellularLocation>
</comment>
<dbReference type="RefSeq" id="WP_051706910.1">
    <property type="nucleotide sequence ID" value="NZ_JADMYU010000010.1"/>
</dbReference>
<comment type="subunit">
    <text evidence="3">Homodimer.</text>
</comment>
<dbReference type="CDD" id="cd00446">
    <property type="entry name" value="GrpE"/>
    <property type="match status" value="1"/>
</dbReference>
<keyword evidence="8" id="KW-1185">Reference proteome</keyword>
<dbReference type="PRINTS" id="PR00773">
    <property type="entry name" value="GRPEPROTEIN"/>
</dbReference>
<reference evidence="7 8" key="1">
    <citation type="journal article" date="2014" name="Int. J. Syst. Evol. Microbiol.">
        <title>Complete genome of a new Firmicutes species belonging to the dominant human colonic microbiota ('Ruminococcus bicirculans') reveals two chromosomes and a selective capacity to utilize plant glucans.</title>
        <authorList>
            <consortium name="NISC Comparative Sequencing Program"/>
            <person name="Wegmann U."/>
            <person name="Louis P."/>
            <person name="Goesmann A."/>
            <person name="Henrissat B."/>
            <person name="Duncan S.H."/>
            <person name="Flint H.J."/>
        </authorList>
    </citation>
    <scope>NUCLEOTIDE SEQUENCE [LARGE SCALE GENOMIC DNA]</scope>
    <source>
        <strain evidence="7 8">80/3</strain>
    </source>
</reference>